<dbReference type="EMBL" id="LSRQ01006777">
    <property type="protein sequence ID" value="OAY65625.1"/>
    <property type="molecule type" value="Genomic_DNA"/>
</dbReference>
<evidence type="ECO:0000313" key="2">
    <source>
        <dbReference type="Proteomes" id="UP000092600"/>
    </source>
</evidence>
<reference evidence="1 2" key="1">
    <citation type="journal article" date="2016" name="DNA Res.">
        <title>The draft genome of MD-2 pineapple using hybrid error correction of long reads.</title>
        <authorList>
            <person name="Redwan R.M."/>
            <person name="Saidin A."/>
            <person name="Kumar S.V."/>
        </authorList>
    </citation>
    <scope>NUCLEOTIDE SEQUENCE [LARGE SCALE GENOMIC DNA]</scope>
    <source>
        <strain evidence="2">cv. MD2</strain>
        <tissue evidence="1">Leaf</tissue>
    </source>
</reference>
<feature type="non-terminal residue" evidence="1">
    <location>
        <position position="79"/>
    </location>
</feature>
<dbReference type="Proteomes" id="UP000092600">
    <property type="component" value="Unassembled WGS sequence"/>
</dbReference>
<comment type="caution">
    <text evidence="1">The sequence shown here is derived from an EMBL/GenBank/DDBJ whole genome shotgun (WGS) entry which is preliminary data.</text>
</comment>
<sequence length="79" mass="8794">MVPVLTMTLQIVRLRLNISRQVECHPTYGDRSNKIAKAIGKAADNARQAKSKKVGNYANEQWGGFALCFARCIAWVTTL</sequence>
<dbReference type="AlphaFoldDB" id="A0A199UM08"/>
<protein>
    <submittedName>
        <fullName evidence="1">Uncharacterized protein</fullName>
    </submittedName>
</protein>
<organism evidence="1 2">
    <name type="scientific">Ananas comosus</name>
    <name type="common">Pineapple</name>
    <name type="synonym">Ananas ananas</name>
    <dbReference type="NCBI Taxonomy" id="4615"/>
    <lineage>
        <taxon>Eukaryota</taxon>
        <taxon>Viridiplantae</taxon>
        <taxon>Streptophyta</taxon>
        <taxon>Embryophyta</taxon>
        <taxon>Tracheophyta</taxon>
        <taxon>Spermatophyta</taxon>
        <taxon>Magnoliopsida</taxon>
        <taxon>Liliopsida</taxon>
        <taxon>Poales</taxon>
        <taxon>Bromeliaceae</taxon>
        <taxon>Bromelioideae</taxon>
        <taxon>Ananas</taxon>
    </lineage>
</organism>
<evidence type="ECO:0000313" key="1">
    <source>
        <dbReference type="EMBL" id="OAY65625.1"/>
    </source>
</evidence>
<name>A0A199UM08_ANACO</name>
<proteinExistence type="predicted"/>
<gene>
    <name evidence="1" type="ORF">ACMD2_05315</name>
</gene>
<accession>A0A199UM08</accession>